<dbReference type="SUPFAM" id="SSF50370">
    <property type="entry name" value="Ricin B-like lectins"/>
    <property type="match status" value="1"/>
</dbReference>
<dbReference type="SMART" id="SM00458">
    <property type="entry name" value="RICIN"/>
    <property type="match status" value="1"/>
</dbReference>
<dbReference type="PROSITE" id="PS50231">
    <property type="entry name" value="RICIN_B_LECTIN"/>
    <property type="match status" value="1"/>
</dbReference>
<keyword evidence="3" id="KW-0430">Lectin</keyword>
<dbReference type="Pfam" id="PF00652">
    <property type="entry name" value="Ricin_B_lectin"/>
    <property type="match status" value="1"/>
</dbReference>
<keyword evidence="4" id="KW-1185">Reference proteome</keyword>
<keyword evidence="1" id="KW-1133">Transmembrane helix</keyword>
<dbReference type="CDD" id="cd23669">
    <property type="entry name" value="GH55_SacteLam55A-like"/>
    <property type="match status" value="1"/>
</dbReference>
<dbReference type="Gene3D" id="2.80.10.50">
    <property type="match status" value="3"/>
</dbReference>
<dbReference type="InterPro" id="IPR035992">
    <property type="entry name" value="Ricin_B-like_lectins"/>
</dbReference>
<dbReference type="CDD" id="cd00161">
    <property type="entry name" value="beta-trefoil_Ricin-like"/>
    <property type="match status" value="1"/>
</dbReference>
<dbReference type="Proteomes" id="UP000181951">
    <property type="component" value="Unassembled WGS sequence"/>
</dbReference>
<dbReference type="AlphaFoldDB" id="A0A1H8NP92"/>
<reference evidence="3 4" key="1">
    <citation type="submission" date="2016-10" db="EMBL/GenBank/DDBJ databases">
        <authorList>
            <person name="de Groot N.N."/>
        </authorList>
    </citation>
    <scope>NUCLEOTIDE SEQUENCE [LARGE SCALE GENOMIC DNA]</scope>
    <source>
        <strain evidence="3 4">CGMCC 4.2026</strain>
    </source>
</reference>
<sequence length="753" mass="78634">MTQVLAVPGTPPPASRRRRRTAALAVAILLPTSLGIALVTARDAGAATIPTAPATVTNVNSGKCVDARAAATGNGTAVQQYTCNGTSAQSWQFTATDSGYYRIGVSTAPDQVWDETGVSTADGALTQLWLYGGGANQQWLPVAESGGSFHFVNRNSGKCLDVPSASTADSVQLQQYTCNGTAAQSFNVGGSGGGTTTPPPGTPDFGPNVTVFDPSMSTSAIQSQITSVYNAQVNNEFGTQRNAMLFMPGTYNVSIPVGYNTQVSGLGLSPDQVDITGSGIRVEGHTADGNATQNFWRDVENMELSPSSGSTMYAVSQADPFRRMDVHGGMLLYDNTHGTSGNWSSGGYVGDSRISGTISSGTQQQFLTKNTAMGGWSGSNWNMVFVGDTGAPGQSFPNPPNTTVAQSPVSKEKPFLYVDSAGAWQVFNPAVRTNAQGPDWVNGTPAGTSIPIGDFYIAKPGDTATTMNNALAAGKNLLVTPGVYHLSAPLNVTRPDTVVLGMGMATLVPDNGVTAITTADVDGIDIAGLLISANTTNSATLMQVGPSGSTADHSADPTVLQDVFFRVGGDIAGKATTTLVVNSADVVGDDLWLWRGDHSNGVGWNTNPAMQGLVVNGADVTMYGLAVEHYEKYQTTWNANGGRVYFYQSETPYDVPDQGSWTTSGGDLGYASYKVANSVTTHEAWGVGIYAYLRDNPSLVLGHAIETPTSTNVKFHDMVTTVLGGAGTINHIVDTTGAQVTASHNHETWTTYP</sequence>
<evidence type="ECO:0000259" key="2">
    <source>
        <dbReference type="SMART" id="SM00458"/>
    </source>
</evidence>
<keyword evidence="1" id="KW-0472">Membrane</keyword>
<evidence type="ECO:0000256" key="1">
    <source>
        <dbReference type="SAM" id="Phobius"/>
    </source>
</evidence>
<dbReference type="EMBL" id="FODD01000023">
    <property type="protein sequence ID" value="SEO31392.1"/>
    <property type="molecule type" value="Genomic_DNA"/>
</dbReference>
<dbReference type="GO" id="GO:0030246">
    <property type="term" value="F:carbohydrate binding"/>
    <property type="evidence" value="ECO:0007669"/>
    <property type="project" value="UniProtKB-KW"/>
</dbReference>
<evidence type="ECO:0000313" key="3">
    <source>
        <dbReference type="EMBL" id="SEO31392.1"/>
    </source>
</evidence>
<dbReference type="InterPro" id="IPR059186">
    <property type="entry name" value="SACTE_4363"/>
</dbReference>
<accession>A0A1H8NP92</accession>
<dbReference type="InterPro" id="IPR000772">
    <property type="entry name" value="Ricin_B_lectin"/>
</dbReference>
<keyword evidence="1" id="KW-0812">Transmembrane</keyword>
<dbReference type="RefSeq" id="WP_245791587.1">
    <property type="nucleotide sequence ID" value="NZ_FODD01000023.1"/>
</dbReference>
<evidence type="ECO:0000313" key="4">
    <source>
        <dbReference type="Proteomes" id="UP000181951"/>
    </source>
</evidence>
<feature type="domain" description="Ricin B lectin" evidence="2">
    <location>
        <begin position="52"/>
        <end position="189"/>
    </location>
</feature>
<gene>
    <name evidence="3" type="ORF">SAMN05216267_10236</name>
</gene>
<name>A0A1H8NP92_9ACTN</name>
<protein>
    <submittedName>
        <fullName evidence="3">Ricin-type beta-trefoil lectin domain-containing protein</fullName>
    </submittedName>
</protein>
<feature type="transmembrane region" description="Helical" evidence="1">
    <location>
        <begin position="21"/>
        <end position="41"/>
    </location>
</feature>
<dbReference type="STRING" id="310780.SAMN05216267_10236"/>
<proteinExistence type="predicted"/>
<organism evidence="3 4">
    <name type="scientific">Actinacidiphila rubida</name>
    <dbReference type="NCBI Taxonomy" id="310780"/>
    <lineage>
        <taxon>Bacteria</taxon>
        <taxon>Bacillati</taxon>
        <taxon>Actinomycetota</taxon>
        <taxon>Actinomycetes</taxon>
        <taxon>Kitasatosporales</taxon>
        <taxon>Streptomycetaceae</taxon>
        <taxon>Actinacidiphila</taxon>
    </lineage>
</organism>